<dbReference type="AlphaFoldDB" id="A0A4Y2HMT8"/>
<reference evidence="1 2" key="1">
    <citation type="journal article" date="2019" name="Sci. Rep.">
        <title>Orb-weaving spider Araneus ventricosus genome elucidates the spidroin gene catalogue.</title>
        <authorList>
            <person name="Kono N."/>
            <person name="Nakamura H."/>
            <person name="Ohtoshi R."/>
            <person name="Moran D.A.P."/>
            <person name="Shinohara A."/>
            <person name="Yoshida Y."/>
            <person name="Fujiwara M."/>
            <person name="Mori M."/>
            <person name="Tomita M."/>
            <person name="Arakawa K."/>
        </authorList>
    </citation>
    <scope>NUCLEOTIDE SEQUENCE [LARGE SCALE GENOMIC DNA]</scope>
</reference>
<sequence length="187" mass="21325">MGVWRNSSTRRIMENEDLFTNIQKKHVAQVTGTITLVQISNTNIQEFTRNNSNSTFGFRNINSRQITNNDSNNTFNSAQLIGFPARTTEETPKSFLEGVLTPFIYPCSTGRDVTWNYLAHSSISSPNRDIEKIIAFWESSICRQTLQNGRQGQRSKLGRCRPFHVYPCKTLFPTIKLARQESDIASL</sequence>
<accession>A0A4Y2HMT8</accession>
<evidence type="ECO:0000313" key="1">
    <source>
        <dbReference type="EMBL" id="GBM66675.1"/>
    </source>
</evidence>
<organism evidence="1 2">
    <name type="scientific">Araneus ventricosus</name>
    <name type="common">Orbweaver spider</name>
    <name type="synonym">Epeira ventricosa</name>
    <dbReference type="NCBI Taxonomy" id="182803"/>
    <lineage>
        <taxon>Eukaryota</taxon>
        <taxon>Metazoa</taxon>
        <taxon>Ecdysozoa</taxon>
        <taxon>Arthropoda</taxon>
        <taxon>Chelicerata</taxon>
        <taxon>Arachnida</taxon>
        <taxon>Araneae</taxon>
        <taxon>Araneomorphae</taxon>
        <taxon>Entelegynae</taxon>
        <taxon>Araneoidea</taxon>
        <taxon>Araneidae</taxon>
        <taxon>Araneus</taxon>
    </lineage>
</organism>
<gene>
    <name evidence="1" type="ORF">AVEN_258629_1</name>
</gene>
<evidence type="ECO:0000313" key="2">
    <source>
        <dbReference type="Proteomes" id="UP000499080"/>
    </source>
</evidence>
<name>A0A4Y2HMT8_ARAVE</name>
<dbReference type="EMBL" id="BGPR01002038">
    <property type="protein sequence ID" value="GBM66675.1"/>
    <property type="molecule type" value="Genomic_DNA"/>
</dbReference>
<keyword evidence="2" id="KW-1185">Reference proteome</keyword>
<comment type="caution">
    <text evidence="1">The sequence shown here is derived from an EMBL/GenBank/DDBJ whole genome shotgun (WGS) entry which is preliminary data.</text>
</comment>
<proteinExistence type="predicted"/>
<dbReference type="Proteomes" id="UP000499080">
    <property type="component" value="Unassembled WGS sequence"/>
</dbReference>
<protein>
    <submittedName>
        <fullName evidence="1">Uncharacterized protein</fullName>
    </submittedName>
</protein>